<feature type="region of interest" description="Disordered" evidence="1">
    <location>
        <begin position="115"/>
        <end position="137"/>
    </location>
</feature>
<reference evidence="3" key="2">
    <citation type="submission" date="2018-10" db="UniProtKB">
        <authorList>
            <consortium name="EnsemblPlants"/>
        </authorList>
    </citation>
    <scope>IDENTIFICATION</scope>
</reference>
<dbReference type="PROSITE" id="PS50072">
    <property type="entry name" value="CSA_PPIASE_2"/>
    <property type="match status" value="1"/>
</dbReference>
<dbReference type="Gramene" id="TraesMAC7D03G04434820.2">
    <property type="protein sequence ID" value="TraesMAC7D03G04434820.2"/>
    <property type="gene ID" value="TraesMAC7D03G04434820"/>
</dbReference>
<accession>A0A3B6TPQ4</accession>
<dbReference type="Gramene" id="TraesSTA7D03G04437110.2">
    <property type="protein sequence ID" value="TraesSTA7D03G04437110.2"/>
    <property type="gene ID" value="TraesSTA7D03G04437110"/>
</dbReference>
<dbReference type="Gramene" id="TraesSYM7D03G04496710.1">
    <property type="protein sequence ID" value="TraesSYM7D03G04496710.1"/>
    <property type="gene ID" value="TraesSYM7D03G04496710"/>
</dbReference>
<gene>
    <name evidence="3" type="primary">LOC123165829</name>
</gene>
<dbReference type="Pfam" id="PF00160">
    <property type="entry name" value="Pro_isomerase"/>
    <property type="match status" value="1"/>
</dbReference>
<feature type="compositionally biased region" description="Polar residues" evidence="1">
    <location>
        <begin position="115"/>
        <end position="124"/>
    </location>
</feature>
<evidence type="ECO:0000313" key="4">
    <source>
        <dbReference type="Proteomes" id="UP000019116"/>
    </source>
</evidence>
<dbReference type="Gramene" id="TraesCS7D02G412500.1">
    <property type="protein sequence ID" value="TraesCS7D02G412500.1"/>
    <property type="gene ID" value="TraesCS7D02G412500"/>
</dbReference>
<evidence type="ECO:0000256" key="1">
    <source>
        <dbReference type="SAM" id="MobiDB-lite"/>
    </source>
</evidence>
<dbReference type="OrthoDB" id="193499at2759"/>
<dbReference type="Gramene" id="TraesCAD_scaffold_015709_01G000200.1">
    <property type="protein sequence ID" value="TraesCAD_scaffold_015709_01G000200.1"/>
    <property type="gene ID" value="TraesCAD_scaffold_015709_01G000200"/>
</dbReference>
<dbReference type="Gramene" id="TraesNOR7D03G04491580.2">
    <property type="protein sequence ID" value="TraesNOR7D03G04491580.2"/>
    <property type="gene ID" value="TraesNOR7D03G04491580"/>
</dbReference>
<name>A0A3B6TPQ4_WHEAT</name>
<feature type="compositionally biased region" description="Low complexity" evidence="1">
    <location>
        <begin position="26"/>
        <end position="38"/>
    </location>
</feature>
<dbReference type="Gramene" id="TraesJUL7D03G04486960.3">
    <property type="protein sequence ID" value="TraesJUL7D03G04486960.3"/>
    <property type="gene ID" value="TraesJUL7D03G04486960"/>
</dbReference>
<dbReference type="InterPro" id="IPR029000">
    <property type="entry name" value="Cyclophilin-like_dom_sf"/>
</dbReference>
<dbReference type="STRING" id="4565.A0A3B6TPQ4"/>
<dbReference type="Proteomes" id="UP000019116">
    <property type="component" value="Chromosome 7D"/>
</dbReference>
<protein>
    <recommendedName>
        <fullName evidence="2">PPIase cyclophilin-type domain-containing protein</fullName>
    </recommendedName>
</protein>
<dbReference type="Gene3D" id="2.40.100.10">
    <property type="entry name" value="Cyclophilin-like"/>
    <property type="match status" value="1"/>
</dbReference>
<dbReference type="KEGG" id="taes:123165829"/>
<dbReference type="OMA" id="QQFNDFA"/>
<dbReference type="InterPro" id="IPR002130">
    <property type="entry name" value="Cyclophilin-type_PPIase_dom"/>
</dbReference>
<dbReference type="Gramene" id="TraesARI7D03G04519330.2">
    <property type="protein sequence ID" value="TraesARI7D03G04519330.2"/>
    <property type="gene ID" value="TraesARI7D03G04519330"/>
</dbReference>
<organism evidence="3">
    <name type="scientific">Triticum aestivum</name>
    <name type="common">Wheat</name>
    <dbReference type="NCBI Taxonomy" id="4565"/>
    <lineage>
        <taxon>Eukaryota</taxon>
        <taxon>Viridiplantae</taxon>
        <taxon>Streptophyta</taxon>
        <taxon>Embryophyta</taxon>
        <taxon>Tracheophyta</taxon>
        <taxon>Spermatophyta</taxon>
        <taxon>Magnoliopsida</taxon>
        <taxon>Liliopsida</taxon>
        <taxon>Poales</taxon>
        <taxon>Poaceae</taxon>
        <taxon>BOP clade</taxon>
        <taxon>Pooideae</taxon>
        <taxon>Triticodae</taxon>
        <taxon>Triticeae</taxon>
        <taxon>Triticinae</taxon>
        <taxon>Triticum</taxon>
    </lineage>
</organism>
<dbReference type="FunFam" id="2.40.100.10:FF:000037">
    <property type="entry name" value="Peptidyl-prolyl cis-trans isomerase"/>
    <property type="match status" value="1"/>
</dbReference>
<dbReference type="EnsemblPlants" id="TraesCS7D02G412500.1">
    <property type="protein sequence ID" value="TraesCS7D02G412500.1"/>
    <property type="gene ID" value="TraesCS7D02G412500"/>
</dbReference>
<dbReference type="PANTHER" id="PTHR47875">
    <property type="entry name" value="PEPTIDYL-PROLYL CIS-TRANS ISOMERASE CYP28, CHLOROPLASTIC"/>
    <property type="match status" value="1"/>
</dbReference>
<dbReference type="Gramene" id="TraesWEE_scaffold_023486_01G000200.1">
    <property type="protein sequence ID" value="TraesWEE_scaffold_023486_01G000200.1"/>
    <property type="gene ID" value="TraesWEE_scaffold_023486_01G000200"/>
</dbReference>
<dbReference type="Gramene" id="TraesLAC7D03G04389660.1">
    <property type="protein sequence ID" value="TraesLAC7D03G04389660.1"/>
    <property type="gene ID" value="TraesLAC7D03G04389660"/>
</dbReference>
<reference evidence="3" key="1">
    <citation type="submission" date="2018-08" db="EMBL/GenBank/DDBJ databases">
        <authorList>
            <person name="Rossello M."/>
        </authorList>
    </citation>
    <scope>NUCLEOTIDE SEQUENCE [LARGE SCALE GENOMIC DNA]</scope>
    <source>
        <strain evidence="3">cv. Chinese Spring</strain>
    </source>
</reference>
<dbReference type="AlphaFoldDB" id="A0A3B6TPQ4"/>
<dbReference type="RefSeq" id="XP_044439497.1">
    <property type="nucleotide sequence ID" value="XM_044583562.1"/>
</dbReference>
<dbReference type="Gramene" id="TraesCLE_scaffold_030871_01G000200.1">
    <property type="protein sequence ID" value="TraesCLE_scaffold_030871_01G000200.1"/>
    <property type="gene ID" value="TraesCLE_scaffold_030871_01G000200"/>
</dbReference>
<dbReference type="SMR" id="A0A3B6TPQ4"/>
<evidence type="ECO:0000259" key="2">
    <source>
        <dbReference type="PROSITE" id="PS50072"/>
    </source>
</evidence>
<feature type="domain" description="PPIase cyclophilin-type" evidence="2">
    <location>
        <begin position="207"/>
        <end position="399"/>
    </location>
</feature>
<dbReference type="Gramene" id="TraesPARA_EIv1.0_2607110.1">
    <property type="protein sequence ID" value="TraesPARA_EIv1.0_2607110.1.CDS"/>
    <property type="gene ID" value="TraesPARA_EIv1.0_2607110"/>
</dbReference>
<dbReference type="SUPFAM" id="SSF50891">
    <property type="entry name" value="Cyclophilin-like"/>
    <property type="match status" value="1"/>
</dbReference>
<sequence>MAATATSLGLALHRRDHDPSSHRRPVPSSSLISTSAFRSRSRRAKCSRRVVPPLSAAAGDLEGNDISTIFSMEVSEGQTLKHSPNNVMLSSSSTKATSSMADHVSLGNLHHHPNSQSSCFATSKPNHDNTHKCNHSPKIPRRSLVLLPASSLLLSASSSFAIDNTNASSSSTIDTTITDRIFMDFSICPSFFSNDRTLGAELATCPDSEPLGRVVFGLYGRLLPITTANFKTTCTTSAYRGTLVHKVLQGQFFAAGRQGSRRDKGVVQPPSKLVRNVETVDPKAYQLRHARPGTLSLCLEQNDDDDSIKLSPNYHNVEFLVTTGPGPCPELDDQNIVFGTVLEGMDVITSIATIPTYKPGERIQFFNDFAQLIGDERAQSARAMWDRPQKTVYISGCGELKVTKPSLSPPSLP</sequence>
<dbReference type="InterPro" id="IPR044178">
    <property type="entry name" value="CYP28-like"/>
</dbReference>
<dbReference type="PANTHER" id="PTHR47875:SF1">
    <property type="entry name" value="PEPTIDYL-PROLYL CIS-TRANS ISOMERASE CYP28, CHLOROPLASTIC"/>
    <property type="match status" value="1"/>
</dbReference>
<dbReference type="GeneID" id="123165829"/>
<dbReference type="Gramene" id="TraesJAG7D03G04425940.2">
    <property type="protein sequence ID" value="TraesJAG7D03G04425940.2"/>
    <property type="gene ID" value="TraesJAG7D03G04425940"/>
</dbReference>
<dbReference type="Gramene" id="TraesLDM7D03G04449300.1">
    <property type="protein sequence ID" value="TraesLDM7D03G04449300.1"/>
    <property type="gene ID" value="TraesLDM7D03G04449300"/>
</dbReference>
<keyword evidence="4" id="KW-1185">Reference proteome</keyword>
<dbReference type="Gramene" id="TraesCS7D03G0973600.1">
    <property type="protein sequence ID" value="TraesCS7D03G0973600.1.CDS"/>
    <property type="gene ID" value="TraesCS7D03G0973600"/>
</dbReference>
<dbReference type="GO" id="GO:0003755">
    <property type="term" value="F:peptidyl-prolyl cis-trans isomerase activity"/>
    <property type="evidence" value="ECO:0007669"/>
    <property type="project" value="InterPro"/>
</dbReference>
<proteinExistence type="predicted"/>
<dbReference type="Gramene" id="TraesROB_scaffold_030320_01G000200.1">
    <property type="protein sequence ID" value="TraesROB_scaffold_030320_01G000200.1"/>
    <property type="gene ID" value="TraesROB_scaffold_030320_01G000200"/>
</dbReference>
<feature type="region of interest" description="Disordered" evidence="1">
    <location>
        <begin position="1"/>
        <end position="47"/>
    </location>
</feature>
<evidence type="ECO:0000313" key="3">
    <source>
        <dbReference type="EnsemblPlants" id="TraesCS7D02G412500.1"/>
    </source>
</evidence>